<dbReference type="Gene3D" id="1.25.10.10">
    <property type="entry name" value="Leucine-rich Repeat Variant"/>
    <property type="match status" value="1"/>
</dbReference>
<dbReference type="FunFam" id="1.25.10.10:FF:000026">
    <property type="entry name" value="26S proteasome non-ATPase regulatory subunit 2"/>
    <property type="match status" value="1"/>
</dbReference>
<gene>
    <name evidence="9" type="primary">RPN1</name>
    <name evidence="9" type="ORF">H4R34_001603</name>
</gene>
<dbReference type="InterPro" id="IPR011989">
    <property type="entry name" value="ARM-like"/>
</dbReference>
<dbReference type="SUPFAM" id="SSF48371">
    <property type="entry name" value="ARM repeat"/>
    <property type="match status" value="1"/>
</dbReference>
<dbReference type="InterPro" id="IPR040892">
    <property type="entry name" value="RPN1_N"/>
</dbReference>
<keyword evidence="10" id="KW-1185">Reference proteome</keyword>
<feature type="domain" description="26S proteasome non-ATPase regulatory subunit RPN1 C-terminal" evidence="8">
    <location>
        <begin position="835"/>
        <end position="888"/>
    </location>
</feature>
<keyword evidence="2" id="KW-0677">Repeat</keyword>
<dbReference type="GO" id="GO:0043161">
    <property type="term" value="P:proteasome-mediated ubiquitin-dependent protein catabolic process"/>
    <property type="evidence" value="ECO:0007669"/>
    <property type="project" value="TreeGrafter"/>
</dbReference>
<dbReference type="GO" id="GO:0030234">
    <property type="term" value="F:enzyme regulator activity"/>
    <property type="evidence" value="ECO:0007669"/>
    <property type="project" value="UniProtKB-UniRule"/>
</dbReference>
<comment type="similarity">
    <text evidence="1 5">Belongs to the proteasome subunit S2 family.</text>
</comment>
<dbReference type="Pfam" id="PF01851">
    <property type="entry name" value="PC_rep"/>
    <property type="match status" value="1"/>
</dbReference>
<dbReference type="InterPro" id="IPR016643">
    <property type="entry name" value="26S_Psome_Rpn1"/>
</dbReference>
<dbReference type="GO" id="GO:0005634">
    <property type="term" value="C:nucleus"/>
    <property type="evidence" value="ECO:0007669"/>
    <property type="project" value="TreeGrafter"/>
</dbReference>
<dbReference type="GO" id="GO:0034515">
    <property type="term" value="C:proteasome storage granule"/>
    <property type="evidence" value="ECO:0007669"/>
    <property type="project" value="TreeGrafter"/>
</dbReference>
<dbReference type="AlphaFoldDB" id="A0A9W8EA52"/>
<dbReference type="PANTHER" id="PTHR10943:SF1">
    <property type="entry name" value="26S PROTEASOME NON-ATPASE REGULATORY SUBUNIT 2"/>
    <property type="match status" value="1"/>
</dbReference>
<proteinExistence type="inferred from homology"/>
<organism evidence="9 10">
    <name type="scientific">Dimargaris verticillata</name>
    <dbReference type="NCBI Taxonomy" id="2761393"/>
    <lineage>
        <taxon>Eukaryota</taxon>
        <taxon>Fungi</taxon>
        <taxon>Fungi incertae sedis</taxon>
        <taxon>Zoopagomycota</taxon>
        <taxon>Kickxellomycotina</taxon>
        <taxon>Dimargaritomycetes</taxon>
        <taxon>Dimargaritales</taxon>
        <taxon>Dimargaritaceae</taxon>
        <taxon>Dimargaris</taxon>
    </lineage>
</organism>
<evidence type="ECO:0000313" key="9">
    <source>
        <dbReference type="EMBL" id="KAJ1982728.1"/>
    </source>
</evidence>
<feature type="region of interest" description="Disordered" evidence="6">
    <location>
        <begin position="28"/>
        <end position="47"/>
    </location>
</feature>
<dbReference type="InterPro" id="IPR016024">
    <property type="entry name" value="ARM-type_fold"/>
</dbReference>
<dbReference type="Proteomes" id="UP001151582">
    <property type="component" value="Unassembled WGS sequence"/>
</dbReference>
<dbReference type="OrthoDB" id="10252509at2759"/>
<dbReference type="InterPro" id="IPR041433">
    <property type="entry name" value="RPN1_C"/>
</dbReference>
<sequence length="894" mass="98246">MPPAPAKPSSDKAPLDAKDSLNAKTIAERLSKNQKDKNATDEDLSEEDQQLVNELEMLLERLKEPNTSLHQPALESLRTIIRTSTSSMTSVPKPLKFLRPHYDTMTGLFDSWSPSPAKKSFAAILSVLGMTYADEARRDCLKYRFLASMDEEEIASWGHEYVRHLCAEIIAEHNARMSAEESVDDLGQLALILVPFCLKHNAEHDAVDLLLELEMIDALPEYVDHNNYSRVCLYMMGCVSLLPPPDDLHFLQATREIYRKFGTPAQSLPMAIRIGDMALIQEEFDNCKTPAEKKQLAFLLARQGLQLPNDETDDDLVKCLSNAQLSEHFIALARELDVYDPKTPEDIYKTHLENTHAQTNVDSARHNLASTFVNAFVNAGFGHDKLMAPSDDHGNGANTWIYKNKDQGMMSAAASLGMVLLWDVDRGLTEIDKYLYSSEDYIKAGALLAIGLVNSGVRNEIDPAAALLSEFVTSSTALLRLASTVGLGMAYAGSNRDDIVELVTPAMVEPTSAMDLAALSTLTAGLVTIGSCHGELTSTILEALTERSKTQLDHSFARYMGVGLALMYLGKQDAADATLAVLKAIEHPIGKQIEVLVQACAYAGTGNVLKVQEMLHICSDHIDTTKESDQHQAYAVLGVALIAMGEEVGSDMALRAFNHLMHYGEPVIRRAVPLAIGLLCASDPLVNILETLSKYSHDNDADVAINAIFAMGLVGAGTNNARLAQMLRQLASYYHREPNSLFMVRIAQGLVHMGKGTMTINPYHHDRTLLSPTAFAGLLIPIVAFMDAKNLVLSHAHYLLYYLVLAMYPRFLITVDEDLNPLTVTVRVGQAVDVVGQAGKPKTITGFQTHSTPVLLAHSERAELATEEYVPLSKVLEGFVILKKNPDYMEEETL</sequence>
<name>A0A9W8EA52_9FUNG</name>
<dbReference type="InterPro" id="IPR002015">
    <property type="entry name" value="Proteasome/cyclosome_rpt"/>
</dbReference>
<evidence type="ECO:0000313" key="10">
    <source>
        <dbReference type="Proteomes" id="UP001151582"/>
    </source>
</evidence>
<keyword evidence="3 5" id="KW-0647">Proteasome</keyword>
<feature type="compositionally biased region" description="Basic and acidic residues" evidence="6">
    <location>
        <begin position="28"/>
        <end position="40"/>
    </location>
</feature>
<dbReference type="GO" id="GO:0008540">
    <property type="term" value="C:proteasome regulatory particle, base subcomplex"/>
    <property type="evidence" value="ECO:0007669"/>
    <property type="project" value="UniProtKB-UniRule"/>
</dbReference>
<dbReference type="PIRSF" id="PIRSF015965">
    <property type="entry name" value="26S_Psome_Rpn1"/>
    <property type="match status" value="1"/>
</dbReference>
<dbReference type="GO" id="GO:0042176">
    <property type="term" value="P:regulation of protein catabolic process"/>
    <property type="evidence" value="ECO:0007669"/>
    <property type="project" value="InterPro"/>
</dbReference>
<dbReference type="EMBL" id="JANBQB010000080">
    <property type="protein sequence ID" value="KAJ1982728.1"/>
    <property type="molecule type" value="Genomic_DNA"/>
</dbReference>
<feature type="region of interest" description="Disordered" evidence="6">
    <location>
        <begin position="1"/>
        <end position="23"/>
    </location>
</feature>
<protein>
    <recommendedName>
        <fullName evidence="5">26S proteasome regulatory subunit RPN1</fullName>
    </recommendedName>
</protein>
<feature type="domain" description="RPN1 N-terminal" evidence="7">
    <location>
        <begin position="55"/>
        <end position="353"/>
    </location>
</feature>
<evidence type="ECO:0000259" key="7">
    <source>
        <dbReference type="Pfam" id="PF17781"/>
    </source>
</evidence>
<dbReference type="Pfam" id="PF18051">
    <property type="entry name" value="RPN1_C"/>
    <property type="match status" value="1"/>
</dbReference>
<dbReference type="PANTHER" id="PTHR10943">
    <property type="entry name" value="26S PROTEASOME NON-ATPASE REGULATORY SUBUNIT"/>
    <property type="match status" value="1"/>
</dbReference>
<evidence type="ECO:0000256" key="1">
    <source>
        <dbReference type="ARBA" id="ARBA00005460"/>
    </source>
</evidence>
<dbReference type="Pfam" id="PF17781">
    <property type="entry name" value="RPN1_RPN2_N"/>
    <property type="match status" value="1"/>
</dbReference>
<comment type="caution">
    <text evidence="9">The sequence shown here is derived from an EMBL/GenBank/DDBJ whole genome shotgun (WGS) entry which is preliminary data.</text>
</comment>
<evidence type="ECO:0000256" key="4">
    <source>
        <dbReference type="ARBA" id="ARBA00057191"/>
    </source>
</evidence>
<evidence type="ECO:0000256" key="3">
    <source>
        <dbReference type="ARBA" id="ARBA00022942"/>
    </source>
</evidence>
<reference evidence="9" key="1">
    <citation type="submission" date="2022-07" db="EMBL/GenBank/DDBJ databases">
        <title>Phylogenomic reconstructions and comparative analyses of Kickxellomycotina fungi.</title>
        <authorList>
            <person name="Reynolds N.K."/>
            <person name="Stajich J.E."/>
            <person name="Barry K."/>
            <person name="Grigoriev I.V."/>
            <person name="Crous P."/>
            <person name="Smith M.E."/>
        </authorList>
    </citation>
    <scope>NUCLEOTIDE SEQUENCE</scope>
    <source>
        <strain evidence="9">RSA 567</strain>
    </source>
</reference>
<feature type="compositionally biased region" description="Basic and acidic residues" evidence="6">
    <location>
        <begin position="9"/>
        <end position="23"/>
    </location>
</feature>
<evidence type="ECO:0000256" key="5">
    <source>
        <dbReference type="PIRNR" id="PIRNR015965"/>
    </source>
</evidence>
<evidence type="ECO:0000256" key="2">
    <source>
        <dbReference type="ARBA" id="ARBA00022737"/>
    </source>
</evidence>
<evidence type="ECO:0000256" key="6">
    <source>
        <dbReference type="SAM" id="MobiDB-lite"/>
    </source>
</evidence>
<accession>A0A9W8EA52</accession>
<comment type="function">
    <text evidence="4 5">Acts as a regulatory subunit of the 26 proteasome which is involved in the ATP-dependent degradation of ubiquitinated proteins.</text>
</comment>
<evidence type="ECO:0000259" key="8">
    <source>
        <dbReference type="Pfam" id="PF18051"/>
    </source>
</evidence>